<evidence type="ECO:0000256" key="1">
    <source>
        <dbReference type="SAM" id="MobiDB-lite"/>
    </source>
</evidence>
<protein>
    <submittedName>
        <fullName evidence="2">Uncharacterized protein</fullName>
    </submittedName>
</protein>
<organism evidence="2">
    <name type="scientific">Arion vulgaris</name>
    <dbReference type="NCBI Taxonomy" id="1028688"/>
    <lineage>
        <taxon>Eukaryota</taxon>
        <taxon>Metazoa</taxon>
        <taxon>Spiralia</taxon>
        <taxon>Lophotrochozoa</taxon>
        <taxon>Mollusca</taxon>
        <taxon>Gastropoda</taxon>
        <taxon>Heterobranchia</taxon>
        <taxon>Euthyneura</taxon>
        <taxon>Panpulmonata</taxon>
        <taxon>Eupulmonata</taxon>
        <taxon>Stylommatophora</taxon>
        <taxon>Helicina</taxon>
        <taxon>Arionoidea</taxon>
        <taxon>Arionidae</taxon>
        <taxon>Arion</taxon>
    </lineage>
</organism>
<proteinExistence type="predicted"/>
<evidence type="ECO:0000313" key="2">
    <source>
        <dbReference type="EMBL" id="CEK82457.1"/>
    </source>
</evidence>
<accession>A0A0B7APG7</accession>
<feature type="non-terminal residue" evidence="2">
    <location>
        <position position="1"/>
    </location>
</feature>
<gene>
    <name evidence="2" type="primary">ORF131579</name>
</gene>
<dbReference type="AlphaFoldDB" id="A0A0B7APG7"/>
<reference evidence="2" key="1">
    <citation type="submission" date="2014-12" db="EMBL/GenBank/DDBJ databases">
        <title>Insight into the proteome of Arion vulgaris.</title>
        <authorList>
            <person name="Aradska J."/>
            <person name="Bulat T."/>
            <person name="Smidak R."/>
            <person name="Sarate P."/>
            <person name="Gangsoo J."/>
            <person name="Sialana F."/>
            <person name="Bilban M."/>
            <person name="Lubec G."/>
        </authorList>
    </citation>
    <scope>NUCLEOTIDE SEQUENCE</scope>
    <source>
        <tissue evidence="2">Skin</tissue>
    </source>
</reference>
<sequence>NSLAYEHPTLPEELHERNSLVSEYPSSVNTPEENFSKKNNLANEQPLSSPSEEAIQHKNNLPEYTEKTKSPLRKLDVSITTLTEIPEEEDEFIINESQSQNIISGAEDNNNSISHIANSDGFIDYSSSTTFTMPSDDASSSRHFSKDKADLFSINL</sequence>
<feature type="region of interest" description="Disordered" evidence="1">
    <location>
        <begin position="23"/>
        <end position="70"/>
    </location>
</feature>
<dbReference type="EMBL" id="HACG01035592">
    <property type="protein sequence ID" value="CEK82457.1"/>
    <property type="molecule type" value="Transcribed_RNA"/>
</dbReference>
<name>A0A0B7APG7_9EUPU</name>
<feature type="compositionally biased region" description="Polar residues" evidence="1">
    <location>
        <begin position="23"/>
        <end position="51"/>
    </location>
</feature>